<evidence type="ECO:0000256" key="5">
    <source>
        <dbReference type="ARBA" id="ARBA00022759"/>
    </source>
</evidence>
<keyword evidence="3" id="KW-0548">Nucleotidyltransferase</keyword>
<evidence type="ECO:0000256" key="3">
    <source>
        <dbReference type="ARBA" id="ARBA00022695"/>
    </source>
</evidence>
<feature type="region of interest" description="Disordered" evidence="8">
    <location>
        <begin position="1278"/>
        <end position="1324"/>
    </location>
</feature>
<dbReference type="Gene3D" id="4.10.60.10">
    <property type="entry name" value="Zinc finger, CCHC-type"/>
    <property type="match status" value="1"/>
</dbReference>
<reference evidence="12" key="1">
    <citation type="journal article" date="2015" name="Proc. Natl. Acad. Sci. U.S.A.">
        <title>Genome sequence of the Asian Tiger mosquito, Aedes albopictus, reveals insights into its biology, genetics, and evolution.</title>
        <authorList>
            <person name="Chen X.G."/>
            <person name="Jiang X."/>
            <person name="Gu J."/>
            <person name="Xu M."/>
            <person name="Wu Y."/>
            <person name="Deng Y."/>
            <person name="Zhang C."/>
            <person name="Bonizzoni M."/>
            <person name="Dermauw W."/>
            <person name="Vontas J."/>
            <person name="Armbruster P."/>
            <person name="Huang X."/>
            <person name="Yang Y."/>
            <person name="Zhang H."/>
            <person name="He W."/>
            <person name="Peng H."/>
            <person name="Liu Y."/>
            <person name="Wu K."/>
            <person name="Chen J."/>
            <person name="Lirakis M."/>
            <person name="Topalis P."/>
            <person name="Van Leeuwen T."/>
            <person name="Hall A.B."/>
            <person name="Jiang X."/>
            <person name="Thorpe C."/>
            <person name="Mueller R.L."/>
            <person name="Sun C."/>
            <person name="Waterhouse R.M."/>
            <person name="Yan G."/>
            <person name="Tu Z.J."/>
            <person name="Fang X."/>
            <person name="James A.A."/>
        </authorList>
    </citation>
    <scope>NUCLEOTIDE SEQUENCE [LARGE SCALE GENOMIC DNA]</scope>
    <source>
        <strain evidence="12">Foshan</strain>
    </source>
</reference>
<dbReference type="Proteomes" id="UP000069940">
    <property type="component" value="Unassembled WGS sequence"/>
</dbReference>
<dbReference type="RefSeq" id="XP_062698376.1">
    <property type="nucleotide sequence ID" value="XM_062842392.1"/>
</dbReference>
<evidence type="ECO:0000256" key="8">
    <source>
        <dbReference type="SAM" id="MobiDB-lite"/>
    </source>
</evidence>
<dbReference type="SUPFAM" id="SSF56672">
    <property type="entry name" value="DNA/RNA polymerases"/>
    <property type="match status" value="1"/>
</dbReference>
<dbReference type="PROSITE" id="PS50994">
    <property type="entry name" value="INTEGRASE"/>
    <property type="match status" value="1"/>
</dbReference>
<dbReference type="InterPro" id="IPR043128">
    <property type="entry name" value="Rev_trsase/Diguanyl_cyclase"/>
</dbReference>
<dbReference type="EnsemblMetazoa" id="AALFPA23_024106.R35944">
    <property type="protein sequence ID" value="AALFPA23_024106.P35944"/>
    <property type="gene ID" value="AALFPA23_024106"/>
</dbReference>
<dbReference type="EnsemblMetazoa" id="AALFPA23_024106.R35940">
    <property type="protein sequence ID" value="AALFPA23_024106.P35940"/>
    <property type="gene ID" value="AALFPA23_024106"/>
</dbReference>
<dbReference type="InterPro" id="IPR012337">
    <property type="entry name" value="RNaseH-like_sf"/>
</dbReference>
<evidence type="ECO:0000256" key="4">
    <source>
        <dbReference type="ARBA" id="ARBA00022722"/>
    </source>
</evidence>
<feature type="compositionally biased region" description="Basic and acidic residues" evidence="8">
    <location>
        <begin position="1314"/>
        <end position="1324"/>
    </location>
</feature>
<dbReference type="Pfam" id="PF17921">
    <property type="entry name" value="Integrase_H2C2"/>
    <property type="match status" value="1"/>
</dbReference>
<evidence type="ECO:0000313" key="12">
    <source>
        <dbReference type="Proteomes" id="UP000069940"/>
    </source>
</evidence>
<dbReference type="Gene3D" id="3.30.420.10">
    <property type="entry name" value="Ribonuclease H-like superfamily/Ribonuclease H"/>
    <property type="match status" value="1"/>
</dbReference>
<proteinExistence type="predicted"/>
<dbReference type="CDD" id="cd01647">
    <property type="entry name" value="RT_LTR"/>
    <property type="match status" value="1"/>
</dbReference>
<sequence>MDRFDIPAFKFKQIPPNEVRDEWVRYKRHFEYLALANAITNKTRLKHIFLAKAGPDVQEVFSSIPGADVEEGIGVNPFEVAIDKLDAYFAPKQHEAYQRFLFWSLKPQDKDESLDKFLLRSMELANKCNFGNTRQESAEISVIDKLIQLSPPDLREKLLHKDHLTLDEVTKIVNTHESIKFQAGRMFGANASHESVPSEINKIHSAQRDSGYECSRCGRRGHSGMDRICPARNKPCDLCRKIGHFARCCRTTRPAQKRKFENRLDDGETSRKRLKYEAVRHVDNLEEGNGEDSVPCFVFNVGDGDAFLWVSVGGVLIQMLIDSGCQKNIIDDVTWANMQEQGVKVENRRSNSDQNFRAYGKASVPLVVKQVFEAVIRVENNEKRIEKVATFYVIEAGSQPLLGRITAKDLGVLVLGLPSTDAPEVFRLALEQKRPFPKLKGVLLTIPIDRTVTPVCQHARRPPLALLDKIEQKLESLQASDIIEPVNEYSQWVSPLVTIVKDNGDLRLCVDMRRANLAIKREGHLMPTFDDFLPLLRNAKVFSRLDIKDAFHQLELHESCRDITTFITHKGMYRYKRLMFGISCAPEMFQKVLEQVLADCENVVSFIDDILIFGGTEEEHDRALEKVMNALKSRNILLNHDKCVYKVKEVDFLGHHVSENGIKPTEDKMAVLKSFRAPHTAEELRSFLGLVTYVGRFLPNLATISAPLRQLTHTGVKFDWKSEHEEAFRKLKEMVTDIKTLHYFDSSLRTRVVADASPVGLGAVLIQFSDPNNDFHPRVVSYASKSLSPTEKRYCQTEKEALALVWAVERFSVYLLGRKFELETDHKPLEVIFGSTSRPCARIERWLLRLQAYTFVVRYRKGSENVADSLSRLPEFGEDHEFDGDNQFLVLAIMESAAIDISELEKASKDDLELLAVQDYVRFGKWSAEVKPFEPFHSELGLTGDILVRGTKLVVPRALRNRMLILAHEGHPGETVMKRRLRDRVWWPGMDREISKYVTACEGCRLVGLPNRPEPMQRRELPTKPWVDVALDFMGPLPTGENLMVIVDYFSRYKEVEILKQITAEETTTRLHKIFTRLGFPATITLDNARQFVSAKFETYCKDHGIRQNYSTPYWPQENGLVERQNRSLLKRLQISHALGRDWKNDLMDYLMMYYSTPHSITGKTPTEMMYGHTIRSKIPCLGDIETTPRDDEVSERDRVLKEKGKEREDQRRLARESGIQAGDTVLLKNLLPGNKLTPTFNPTEYLVLNKEGSRVTVRNKVSDKVYRRNVAHVKRVVGDPDKAENSQSETEQLEPTTDESSPSTSFKNLDQPQHLDRSRMRREVKLPDRFKDFVISE</sequence>
<accession>A0ABM2A3J6</accession>
<feature type="compositionally biased region" description="Low complexity" evidence="8">
    <location>
        <begin position="1295"/>
        <end position="1306"/>
    </location>
</feature>
<dbReference type="InterPro" id="IPR036397">
    <property type="entry name" value="RNaseH_sf"/>
</dbReference>
<dbReference type="Pfam" id="PF00665">
    <property type="entry name" value="rve"/>
    <property type="match status" value="1"/>
</dbReference>
<dbReference type="RefSeq" id="XP_062698377.1">
    <property type="nucleotide sequence ID" value="XM_062842393.1"/>
</dbReference>
<dbReference type="EnsemblMetazoa" id="AALFPA23_024106.R35943">
    <property type="protein sequence ID" value="AALFPA23_024106.P35943"/>
    <property type="gene ID" value="AALFPA23_024106"/>
</dbReference>
<dbReference type="InterPro" id="IPR001584">
    <property type="entry name" value="Integrase_cat-core"/>
</dbReference>
<keyword evidence="12" id="KW-1185">Reference proteome</keyword>
<dbReference type="InterPro" id="IPR000477">
    <property type="entry name" value="RT_dom"/>
</dbReference>
<evidence type="ECO:0000259" key="9">
    <source>
        <dbReference type="PROSITE" id="PS50878"/>
    </source>
</evidence>
<feature type="region of interest" description="Disordered" evidence="8">
    <location>
        <begin position="1186"/>
        <end position="1217"/>
    </location>
</feature>
<dbReference type="Gene3D" id="3.30.70.270">
    <property type="match status" value="2"/>
</dbReference>
<feature type="domain" description="Integrase catalytic" evidence="10">
    <location>
        <begin position="1021"/>
        <end position="1174"/>
    </location>
</feature>
<dbReference type="InterPro" id="IPR041373">
    <property type="entry name" value="RT_RNaseH"/>
</dbReference>
<name>A0ABM2A3J6_AEDAL</name>
<dbReference type="InterPro" id="IPR043502">
    <property type="entry name" value="DNA/RNA_pol_sf"/>
</dbReference>
<dbReference type="InterPro" id="IPR041588">
    <property type="entry name" value="Integrase_H2C2"/>
</dbReference>
<keyword evidence="2" id="KW-0808">Transferase</keyword>
<evidence type="ECO:0000259" key="10">
    <source>
        <dbReference type="PROSITE" id="PS50994"/>
    </source>
</evidence>
<dbReference type="EnsemblMetazoa" id="AALFPA23_024106.R35942">
    <property type="protein sequence ID" value="AALFPA23_024106.P35942"/>
    <property type="gene ID" value="AALFPA23_024106"/>
</dbReference>
<keyword evidence="5" id="KW-0255">Endonuclease</keyword>
<dbReference type="RefSeq" id="XP_062698374.1">
    <property type="nucleotide sequence ID" value="XM_062842390.1"/>
</dbReference>
<feature type="compositionally biased region" description="Basic and acidic residues" evidence="8">
    <location>
        <begin position="1187"/>
        <end position="1216"/>
    </location>
</feature>
<dbReference type="PROSITE" id="PS50878">
    <property type="entry name" value="RT_POL"/>
    <property type="match status" value="1"/>
</dbReference>
<dbReference type="Pfam" id="PF17917">
    <property type="entry name" value="RT_RNaseH"/>
    <property type="match status" value="1"/>
</dbReference>
<dbReference type="Gene3D" id="3.10.10.10">
    <property type="entry name" value="HIV Type 1 Reverse Transcriptase, subunit A, domain 1"/>
    <property type="match status" value="1"/>
</dbReference>
<dbReference type="CDD" id="cd09274">
    <property type="entry name" value="RNase_HI_RT_Ty3"/>
    <property type="match status" value="1"/>
</dbReference>
<dbReference type="RefSeq" id="XP_062698378.1">
    <property type="nucleotide sequence ID" value="XM_062842394.1"/>
</dbReference>
<dbReference type="Gene3D" id="1.10.340.70">
    <property type="match status" value="1"/>
</dbReference>
<keyword evidence="6" id="KW-0378">Hydrolase</keyword>
<dbReference type="SUPFAM" id="SSF53098">
    <property type="entry name" value="Ribonuclease H-like"/>
    <property type="match status" value="1"/>
</dbReference>
<evidence type="ECO:0000256" key="7">
    <source>
        <dbReference type="ARBA" id="ARBA00022918"/>
    </source>
</evidence>
<evidence type="ECO:0000313" key="11">
    <source>
        <dbReference type="EnsemblMetazoa" id="AALFPA23_024106.P35943"/>
    </source>
</evidence>
<dbReference type="PANTHER" id="PTHR37984:SF11">
    <property type="entry name" value="INTEGRASE CATALYTIC DOMAIN-CONTAINING PROTEIN"/>
    <property type="match status" value="1"/>
</dbReference>
<dbReference type="PANTHER" id="PTHR37984">
    <property type="entry name" value="PROTEIN CBG26694"/>
    <property type="match status" value="1"/>
</dbReference>
<protein>
    <recommendedName>
        <fullName evidence="1">RNA-directed DNA polymerase</fullName>
        <ecNumber evidence="1">2.7.7.49</ecNumber>
    </recommendedName>
</protein>
<dbReference type="RefSeq" id="XP_062698375.1">
    <property type="nucleotide sequence ID" value="XM_062842391.1"/>
</dbReference>
<keyword evidence="4" id="KW-0540">Nuclease</keyword>
<evidence type="ECO:0000256" key="2">
    <source>
        <dbReference type="ARBA" id="ARBA00022679"/>
    </source>
</evidence>
<evidence type="ECO:0000256" key="1">
    <source>
        <dbReference type="ARBA" id="ARBA00012493"/>
    </source>
</evidence>
<organism evidence="11 12">
    <name type="scientific">Aedes albopictus</name>
    <name type="common">Asian tiger mosquito</name>
    <name type="synonym">Stegomyia albopicta</name>
    <dbReference type="NCBI Taxonomy" id="7160"/>
    <lineage>
        <taxon>Eukaryota</taxon>
        <taxon>Metazoa</taxon>
        <taxon>Ecdysozoa</taxon>
        <taxon>Arthropoda</taxon>
        <taxon>Hexapoda</taxon>
        <taxon>Insecta</taxon>
        <taxon>Pterygota</taxon>
        <taxon>Neoptera</taxon>
        <taxon>Endopterygota</taxon>
        <taxon>Diptera</taxon>
        <taxon>Nematocera</taxon>
        <taxon>Culicoidea</taxon>
        <taxon>Culicidae</taxon>
        <taxon>Culicinae</taxon>
        <taxon>Aedini</taxon>
        <taxon>Aedes</taxon>
        <taxon>Stegomyia</taxon>
    </lineage>
</organism>
<evidence type="ECO:0000256" key="6">
    <source>
        <dbReference type="ARBA" id="ARBA00022801"/>
    </source>
</evidence>
<dbReference type="EC" id="2.7.7.49" evidence="1"/>
<dbReference type="InterPro" id="IPR050951">
    <property type="entry name" value="Retrovirus_Pol_polyprotein"/>
</dbReference>
<dbReference type="GeneID" id="134284100"/>
<feature type="domain" description="Reverse transcriptase" evidence="9">
    <location>
        <begin position="480"/>
        <end position="657"/>
    </location>
</feature>
<keyword evidence="7" id="KW-0695">RNA-directed DNA polymerase</keyword>
<dbReference type="Pfam" id="PF00078">
    <property type="entry name" value="RVT_1"/>
    <property type="match status" value="1"/>
</dbReference>
<reference evidence="11" key="2">
    <citation type="submission" date="2025-05" db="UniProtKB">
        <authorList>
            <consortium name="EnsemblMetazoa"/>
        </authorList>
    </citation>
    <scope>IDENTIFICATION</scope>
    <source>
        <strain evidence="11">Foshan</strain>
    </source>
</reference>
<dbReference type="CDD" id="cd00303">
    <property type="entry name" value="retropepsin_like"/>
    <property type="match status" value="1"/>
</dbReference>
<dbReference type="EnsemblMetazoa" id="AALFPA23_024106.R35941">
    <property type="protein sequence ID" value="AALFPA23_024106.P35941"/>
    <property type="gene ID" value="AALFPA23_024106"/>
</dbReference>